<evidence type="ECO:0008006" key="3">
    <source>
        <dbReference type="Google" id="ProtNLM"/>
    </source>
</evidence>
<dbReference type="EMBL" id="JAOQBH010000011">
    <property type="protein sequence ID" value="KAJ4128934.1"/>
    <property type="molecule type" value="Genomic_DNA"/>
</dbReference>
<dbReference type="InterPro" id="IPR023198">
    <property type="entry name" value="PGP-like_dom2"/>
</dbReference>
<reference evidence="1" key="1">
    <citation type="submission" date="2022-09" db="EMBL/GenBank/DDBJ databases">
        <title>Fusarium specimens isolated from Avocado Roots.</title>
        <authorList>
            <person name="Stajich J."/>
            <person name="Roper C."/>
            <person name="Heimlech-Rivalta G."/>
        </authorList>
    </citation>
    <scope>NUCLEOTIDE SEQUENCE</scope>
    <source>
        <strain evidence="1">CF00095</strain>
    </source>
</reference>
<accession>A0ABQ8R7I4</accession>
<evidence type="ECO:0000313" key="2">
    <source>
        <dbReference type="Proteomes" id="UP001152024"/>
    </source>
</evidence>
<proteinExistence type="predicted"/>
<protein>
    <recommendedName>
        <fullName evidence="3">HAD-like protein</fullName>
    </recommendedName>
</protein>
<keyword evidence="2" id="KW-1185">Reference proteome</keyword>
<dbReference type="SUPFAM" id="SSF56784">
    <property type="entry name" value="HAD-like"/>
    <property type="match status" value="1"/>
</dbReference>
<dbReference type="PANTHER" id="PTHR43611:SF3">
    <property type="entry name" value="FLAVIN MONONUCLEOTIDE HYDROLASE 1, CHLOROPLATIC"/>
    <property type="match status" value="1"/>
</dbReference>
<gene>
    <name evidence="1" type="ORF">NW768_007459</name>
</gene>
<comment type="caution">
    <text evidence="1">The sequence shown here is derived from an EMBL/GenBank/DDBJ whole genome shotgun (WGS) entry which is preliminary data.</text>
</comment>
<organism evidence="1 2">
    <name type="scientific">Fusarium equiseti</name>
    <name type="common">Fusarium scirpi</name>
    <dbReference type="NCBI Taxonomy" id="61235"/>
    <lineage>
        <taxon>Eukaryota</taxon>
        <taxon>Fungi</taxon>
        <taxon>Dikarya</taxon>
        <taxon>Ascomycota</taxon>
        <taxon>Pezizomycotina</taxon>
        <taxon>Sordariomycetes</taxon>
        <taxon>Hypocreomycetidae</taxon>
        <taxon>Hypocreales</taxon>
        <taxon>Nectriaceae</taxon>
        <taxon>Fusarium</taxon>
        <taxon>Fusarium incarnatum-equiseti species complex</taxon>
    </lineage>
</organism>
<dbReference type="PANTHER" id="PTHR43611">
    <property type="entry name" value="ALPHA-D-GLUCOSE 1-PHOSPHATE PHOSPHATASE"/>
    <property type="match status" value="1"/>
</dbReference>
<dbReference type="InterPro" id="IPR006439">
    <property type="entry name" value="HAD-SF_hydro_IA"/>
</dbReference>
<name>A0ABQ8R7I4_FUSEQ</name>
<dbReference type="InterPro" id="IPR036412">
    <property type="entry name" value="HAD-like_sf"/>
</dbReference>
<dbReference type="Gene3D" id="3.40.50.1000">
    <property type="entry name" value="HAD superfamily/HAD-like"/>
    <property type="match status" value="1"/>
</dbReference>
<dbReference type="Gene3D" id="1.10.150.240">
    <property type="entry name" value="Putative phosphatase, domain 2"/>
    <property type="match status" value="1"/>
</dbReference>
<dbReference type="NCBIfam" id="TIGR01509">
    <property type="entry name" value="HAD-SF-IA-v3"/>
    <property type="match status" value="1"/>
</dbReference>
<dbReference type="Proteomes" id="UP001152024">
    <property type="component" value="Unassembled WGS sequence"/>
</dbReference>
<dbReference type="InterPro" id="IPR023214">
    <property type="entry name" value="HAD_sf"/>
</dbReference>
<sequence>MSAISHQEYTTLVLDLGGVLATYSTKNTVKVPASLIKSALDSPDWYDYEKGLTSQDECYTKICKEFGVDVETWTEALEQMREGVEINRELISSIRVLRQTYPRMQIFCLSNIPKPELNALRCEIESWGILDGFVGSSDIQQRKPDMAIYRECLEIIGVSASSCIFVDDKIDRVVSAQSLGLKSILFENNDELIRQLHNFLGDPVERAKEFLQRNAKNLFCELSTGQVQPDNFSQLVILQNAGDRNLVVLEGEGSTWNYFHRKSPTLSNSAYPNDADTTSLAMTLLDDIPTGLKLQARDEILSNLSADGLPLCWFSKTRPRFCHVICANVFRFFAINEWSERLPGVYDFLCRMLESRAYLHGSRYYKNPDWFLYNLAGLCARRTWDSQLQRMRNLVVECVRERMGYNDDTLGAALRALSAQFLGFQSERDLRVLLEKQQLDGGWELTWLWGYGTKDVKIGSRGVVTAMALKAIQKF</sequence>
<evidence type="ECO:0000313" key="1">
    <source>
        <dbReference type="EMBL" id="KAJ4128934.1"/>
    </source>
</evidence>